<reference evidence="2" key="1">
    <citation type="submission" date="2021-03" db="EMBL/GenBank/DDBJ databases">
        <title>Draft genome sequence of rust myrtle Austropuccinia psidii MF-1, a brazilian biotype.</title>
        <authorList>
            <person name="Quecine M.C."/>
            <person name="Pachon D.M.R."/>
            <person name="Bonatelli M.L."/>
            <person name="Correr F.H."/>
            <person name="Franceschini L.M."/>
            <person name="Leite T.F."/>
            <person name="Margarido G.R.A."/>
            <person name="Almeida C.A."/>
            <person name="Ferrarezi J.A."/>
            <person name="Labate C.A."/>
        </authorList>
    </citation>
    <scope>NUCLEOTIDE SEQUENCE</scope>
    <source>
        <strain evidence="2">MF-1</strain>
    </source>
</reference>
<keyword evidence="3" id="KW-1185">Reference proteome</keyword>
<organism evidence="2 3">
    <name type="scientific">Austropuccinia psidii MF-1</name>
    <dbReference type="NCBI Taxonomy" id="1389203"/>
    <lineage>
        <taxon>Eukaryota</taxon>
        <taxon>Fungi</taxon>
        <taxon>Dikarya</taxon>
        <taxon>Basidiomycota</taxon>
        <taxon>Pucciniomycotina</taxon>
        <taxon>Pucciniomycetes</taxon>
        <taxon>Pucciniales</taxon>
        <taxon>Sphaerophragmiaceae</taxon>
        <taxon>Austropuccinia</taxon>
    </lineage>
</organism>
<evidence type="ECO:0000313" key="3">
    <source>
        <dbReference type="Proteomes" id="UP000765509"/>
    </source>
</evidence>
<accession>A0A9Q3FMD3</accession>
<gene>
    <name evidence="2" type="ORF">O181_082581</name>
</gene>
<evidence type="ECO:0000256" key="1">
    <source>
        <dbReference type="SAM" id="MobiDB-lite"/>
    </source>
</evidence>
<sequence>MSPVHLMNHPEDREGLTQTSRRGRGHLGHSNGWQNLEGNHTHSEIYFPFTQKPQTRGLEGYESSSSAPPNPKRSFPIEHGQQEFQTSSPLGRT</sequence>
<proteinExistence type="predicted"/>
<comment type="caution">
    <text evidence="2">The sequence shown here is derived from an EMBL/GenBank/DDBJ whole genome shotgun (WGS) entry which is preliminary data.</text>
</comment>
<protein>
    <submittedName>
        <fullName evidence="2">Uncharacterized protein</fullName>
    </submittedName>
</protein>
<name>A0A9Q3FMD3_9BASI</name>
<feature type="compositionally biased region" description="Polar residues" evidence="1">
    <location>
        <begin position="82"/>
        <end position="93"/>
    </location>
</feature>
<dbReference type="AlphaFoldDB" id="A0A9Q3FMD3"/>
<dbReference type="EMBL" id="AVOT02047561">
    <property type="protein sequence ID" value="MBW0542866.1"/>
    <property type="molecule type" value="Genomic_DNA"/>
</dbReference>
<evidence type="ECO:0000313" key="2">
    <source>
        <dbReference type="EMBL" id="MBW0542866.1"/>
    </source>
</evidence>
<feature type="region of interest" description="Disordered" evidence="1">
    <location>
        <begin position="1"/>
        <end position="93"/>
    </location>
</feature>
<dbReference type="Proteomes" id="UP000765509">
    <property type="component" value="Unassembled WGS sequence"/>
</dbReference>